<dbReference type="GO" id="GO:0005975">
    <property type="term" value="P:carbohydrate metabolic process"/>
    <property type="evidence" value="ECO:0007669"/>
    <property type="project" value="InterPro"/>
</dbReference>
<feature type="binding site" evidence="8">
    <location>
        <position position="300"/>
    </location>
    <ligand>
        <name>Ca(2+)</name>
        <dbReference type="ChEBI" id="CHEBI:29108"/>
        <label>3</label>
    </ligand>
</feature>
<keyword evidence="5" id="KW-0119">Carbohydrate metabolism</keyword>
<dbReference type="CDD" id="cd11318">
    <property type="entry name" value="AmyAc_bac_fung_AmyA"/>
    <property type="match status" value="1"/>
</dbReference>
<dbReference type="Gene3D" id="2.40.30.140">
    <property type="match status" value="1"/>
</dbReference>
<evidence type="ECO:0000256" key="8">
    <source>
        <dbReference type="PIRSR" id="PIRSR001021-2"/>
    </source>
</evidence>
<dbReference type="SUPFAM" id="SSF51011">
    <property type="entry name" value="Glycosyl hydrolase domain"/>
    <property type="match status" value="1"/>
</dbReference>
<feature type="binding site" evidence="8">
    <location>
        <position position="427"/>
    </location>
    <ligand>
        <name>Ca(2+)</name>
        <dbReference type="ChEBI" id="CHEBI:29108"/>
        <label>3</label>
    </ligand>
</feature>
<evidence type="ECO:0000256" key="5">
    <source>
        <dbReference type="ARBA" id="ARBA00023277"/>
    </source>
</evidence>
<dbReference type="NCBIfam" id="NF006968">
    <property type="entry name" value="PRK09441.1-1"/>
    <property type="match status" value="1"/>
</dbReference>
<dbReference type="PRINTS" id="PR00110">
    <property type="entry name" value="ALPHAAMYLASE"/>
</dbReference>
<dbReference type="InterPro" id="IPR006046">
    <property type="entry name" value="Alpha_amylase"/>
</dbReference>
<dbReference type="NCBIfam" id="NF006969">
    <property type="entry name" value="PRK09441.1-2"/>
    <property type="match status" value="1"/>
</dbReference>
<evidence type="ECO:0000256" key="3">
    <source>
        <dbReference type="ARBA" id="ARBA00022723"/>
    </source>
</evidence>
<evidence type="ECO:0000313" key="11">
    <source>
        <dbReference type="EMBL" id="HIZ62331.1"/>
    </source>
</evidence>
<dbReference type="AlphaFoldDB" id="A0A9D2JPG2"/>
<dbReference type="SMART" id="SM00642">
    <property type="entry name" value="Aamy"/>
    <property type="match status" value="1"/>
</dbReference>
<feature type="binding site" evidence="8">
    <location>
        <position position="202"/>
    </location>
    <ligand>
        <name>Ca(2+)</name>
        <dbReference type="ChEBI" id="CHEBI:29108"/>
        <label>2</label>
    </ligand>
</feature>
<feature type="domain" description="Glycosyl hydrolase family 13 catalytic" evidence="10">
    <location>
        <begin position="4"/>
        <end position="388"/>
    </location>
</feature>
<sequence length="482" mass="54038">MEPKTLIQYFEWYLPDDAGHWKRAAEDARHLRQDGFTGVWLPPAYKGAQGVHDVGYGVYDLYDLGEFEQKGTIPTKYGTRDEYLAAICALQKEGLQVFADIVLNHRMGADACEEVSAQGDDPGDRRKKLGAGGQISAWTRFTFPGRGGRYSDFQWNHTHFDGVDWDERARRKGVFQLDGKNWEGEVDDENGNYDYLMGADLDMNNPEVLAELDRWGAWYLALTGVDGFRLDAVKHIQFTFFLHWLENLRTVSGKPLWSVGEYWSPELADLTHYLDSCGQTMSLFDVPLHFNLMKASSSQGNFDMRRIFEGTLVEARPKRAVTFVDNHDTQPGQALQSWVQGWFKPLAYALILLRRDGIPCVFYGDYYGIPHDGIGAVGPQLNTMLRLRRDVALGEQIDYLDDFNIIGWTRTGEENKPASGCAVILSDGPGGQKEMCLGARFAGKHFVDLLGNCPGELVLDDTGSACFAVNGGSVSVWAEKQP</sequence>
<dbReference type="EC" id="3.2.1.1" evidence="11"/>
<feature type="binding site" evidence="8">
    <location>
        <position position="161"/>
    </location>
    <ligand>
        <name>Ca(2+)</name>
        <dbReference type="ChEBI" id="CHEBI:29108"/>
        <label>2</label>
    </ligand>
</feature>
<keyword evidence="8" id="KW-0106">Calcium</keyword>
<keyword evidence="6 11" id="KW-0326">Glycosidase</keyword>
<gene>
    <name evidence="11" type="ORF">H9724_06145</name>
</gene>
<dbReference type="PIRSF" id="PIRSF001021">
    <property type="entry name" value="Alph-amls_thrmst"/>
    <property type="match status" value="1"/>
</dbReference>
<dbReference type="Gene3D" id="3.20.20.80">
    <property type="entry name" value="Glycosidases"/>
    <property type="match status" value="1"/>
</dbReference>
<evidence type="ECO:0000256" key="4">
    <source>
        <dbReference type="ARBA" id="ARBA00022801"/>
    </source>
</evidence>
<keyword evidence="3 8" id="KW-0479">Metal-binding</keyword>
<evidence type="ECO:0000256" key="2">
    <source>
        <dbReference type="ARBA" id="ARBA00008061"/>
    </source>
</evidence>
<feature type="binding site" evidence="8">
    <location>
        <position position="104"/>
    </location>
    <ligand>
        <name>Ca(2+)</name>
        <dbReference type="ChEBI" id="CHEBI:29108"/>
        <label>1</label>
    </ligand>
</feature>
<dbReference type="Gene3D" id="2.60.40.1180">
    <property type="entry name" value="Golgi alpha-mannosidase II"/>
    <property type="match status" value="1"/>
</dbReference>
<protein>
    <submittedName>
        <fullName evidence="11">Alpha-amylase</fullName>
        <ecNumber evidence="11">3.2.1.1</ecNumber>
    </submittedName>
</protein>
<dbReference type="InterPro" id="IPR006047">
    <property type="entry name" value="GH13_cat_dom"/>
</dbReference>
<reference evidence="11" key="1">
    <citation type="journal article" date="2021" name="PeerJ">
        <title>Extensive microbial diversity within the chicken gut microbiome revealed by metagenomics and culture.</title>
        <authorList>
            <person name="Gilroy R."/>
            <person name="Ravi A."/>
            <person name="Getino M."/>
            <person name="Pursley I."/>
            <person name="Horton D.L."/>
            <person name="Alikhan N.F."/>
            <person name="Baker D."/>
            <person name="Gharbi K."/>
            <person name="Hall N."/>
            <person name="Watson M."/>
            <person name="Adriaenssens E.M."/>
            <person name="Foster-Nyarko E."/>
            <person name="Jarju S."/>
            <person name="Secka A."/>
            <person name="Antonio M."/>
            <person name="Oren A."/>
            <person name="Chaudhuri R.R."/>
            <person name="La Ragione R."/>
            <person name="Hildebrand F."/>
            <person name="Pallen M.J."/>
        </authorList>
    </citation>
    <scope>NUCLEOTIDE SEQUENCE</scope>
    <source>
        <strain evidence="11">CHK188-11489</strain>
    </source>
</reference>
<evidence type="ECO:0000256" key="1">
    <source>
        <dbReference type="ARBA" id="ARBA00001913"/>
    </source>
</evidence>
<dbReference type="GO" id="GO:0004556">
    <property type="term" value="F:alpha-amylase activity"/>
    <property type="evidence" value="ECO:0007669"/>
    <property type="project" value="UniProtKB-EC"/>
</dbReference>
<proteinExistence type="inferred from homology"/>
<feature type="binding site" evidence="8">
    <location>
        <position position="194"/>
    </location>
    <ligand>
        <name>Ca(2+)</name>
        <dbReference type="ChEBI" id="CHEBI:29108"/>
        <label>1</label>
    </ligand>
</feature>
<accession>A0A9D2JPG2</accession>
<evidence type="ECO:0000259" key="10">
    <source>
        <dbReference type="SMART" id="SM00642"/>
    </source>
</evidence>
<dbReference type="PANTHER" id="PTHR43447">
    <property type="entry name" value="ALPHA-AMYLASE"/>
    <property type="match status" value="1"/>
</dbReference>
<keyword evidence="4 11" id="KW-0378">Hydrolase</keyword>
<feature type="binding site" evidence="8">
    <location>
        <position position="235"/>
    </location>
    <ligand>
        <name>Ca(2+)</name>
        <dbReference type="ChEBI" id="CHEBI:29108"/>
        <label>1</label>
    </ligand>
</feature>
<dbReference type="SUPFAM" id="SSF51445">
    <property type="entry name" value="(Trans)glycosidases"/>
    <property type="match status" value="1"/>
</dbReference>
<feature type="binding site" evidence="8">
    <location>
        <position position="200"/>
    </location>
    <ligand>
        <name>Ca(2+)</name>
        <dbReference type="ChEBI" id="CHEBI:29108"/>
        <label>1</label>
    </ligand>
</feature>
<comment type="similarity">
    <text evidence="2 9">Belongs to the glycosyl hydrolase 13 family.</text>
</comment>
<evidence type="ECO:0000256" key="7">
    <source>
        <dbReference type="PIRSR" id="PIRSR001021-1"/>
    </source>
</evidence>
<dbReference type="InterPro" id="IPR017853">
    <property type="entry name" value="GH"/>
</dbReference>
<name>A0A9D2JPG2_9FIRM</name>
<feature type="active site" description="Proton donor" evidence="7">
    <location>
        <position position="261"/>
    </location>
</feature>
<evidence type="ECO:0000256" key="9">
    <source>
        <dbReference type="RuleBase" id="RU003615"/>
    </source>
</evidence>
<comment type="cofactor">
    <cofactor evidence="1">
        <name>Ca(2+)</name>
        <dbReference type="ChEBI" id="CHEBI:29108"/>
    </cofactor>
</comment>
<dbReference type="InterPro" id="IPR013780">
    <property type="entry name" value="Glyco_hydro_b"/>
</dbReference>
<dbReference type="InterPro" id="IPR013776">
    <property type="entry name" value="A-amylase_thermo"/>
</dbReference>
<dbReference type="Proteomes" id="UP000824105">
    <property type="component" value="Unassembled WGS sequence"/>
</dbReference>
<reference evidence="11" key="2">
    <citation type="submission" date="2021-04" db="EMBL/GenBank/DDBJ databases">
        <authorList>
            <person name="Gilroy R."/>
        </authorList>
    </citation>
    <scope>NUCLEOTIDE SEQUENCE</scope>
    <source>
        <strain evidence="11">CHK188-11489</strain>
    </source>
</reference>
<dbReference type="EMBL" id="DXBF01000054">
    <property type="protein sequence ID" value="HIZ62331.1"/>
    <property type="molecule type" value="Genomic_DNA"/>
</dbReference>
<comment type="caution">
    <text evidence="11">The sequence shown here is derived from an EMBL/GenBank/DDBJ whole genome shotgun (WGS) entry which is preliminary data.</text>
</comment>
<organism evidence="11 12">
    <name type="scientific">Candidatus Gemmiger avistercoris</name>
    <dbReference type="NCBI Taxonomy" id="2838606"/>
    <lineage>
        <taxon>Bacteria</taxon>
        <taxon>Bacillati</taxon>
        <taxon>Bacillota</taxon>
        <taxon>Clostridia</taxon>
        <taxon>Eubacteriales</taxon>
        <taxon>Gemmiger</taxon>
    </lineage>
</organism>
<evidence type="ECO:0000313" key="12">
    <source>
        <dbReference type="Proteomes" id="UP000824105"/>
    </source>
</evidence>
<feature type="active site" description="Nucleophile" evidence="7">
    <location>
        <position position="231"/>
    </location>
</feature>
<evidence type="ECO:0000256" key="6">
    <source>
        <dbReference type="ARBA" id="ARBA00023295"/>
    </source>
</evidence>
<dbReference type="Pfam" id="PF00128">
    <property type="entry name" value="Alpha-amylase"/>
    <property type="match status" value="1"/>
</dbReference>
<dbReference type="GO" id="GO:0005509">
    <property type="term" value="F:calcium ion binding"/>
    <property type="evidence" value="ECO:0007669"/>
    <property type="project" value="InterPro"/>
</dbReference>